<evidence type="ECO:0000313" key="1">
    <source>
        <dbReference type="EMBL" id="CAE7243304.1"/>
    </source>
</evidence>
<protein>
    <submittedName>
        <fullName evidence="1">Ank3 protein</fullName>
    </submittedName>
</protein>
<keyword evidence="2" id="KW-1185">Reference proteome</keyword>
<proteinExistence type="predicted"/>
<accession>A0A812LE12</accession>
<dbReference type="EMBL" id="CAJNDS010001001">
    <property type="protein sequence ID" value="CAE7243304.1"/>
    <property type="molecule type" value="Genomic_DNA"/>
</dbReference>
<dbReference type="Proteomes" id="UP000604046">
    <property type="component" value="Unassembled WGS sequence"/>
</dbReference>
<reference evidence="1" key="1">
    <citation type="submission" date="2021-02" db="EMBL/GenBank/DDBJ databases">
        <authorList>
            <person name="Dougan E. K."/>
            <person name="Rhodes N."/>
            <person name="Thang M."/>
            <person name="Chan C."/>
        </authorList>
    </citation>
    <scope>NUCLEOTIDE SEQUENCE</scope>
</reference>
<sequence>MLSDPLIEVTEEERRSAQDFRGCDPDTISFVISETNPDPDDLYVRIHEMRL</sequence>
<evidence type="ECO:0000313" key="2">
    <source>
        <dbReference type="Proteomes" id="UP000604046"/>
    </source>
</evidence>
<gene>
    <name evidence="1" type="primary">Ank3</name>
    <name evidence="1" type="ORF">SNAT2548_LOCUS11259</name>
</gene>
<organism evidence="1 2">
    <name type="scientific">Symbiodinium natans</name>
    <dbReference type="NCBI Taxonomy" id="878477"/>
    <lineage>
        <taxon>Eukaryota</taxon>
        <taxon>Sar</taxon>
        <taxon>Alveolata</taxon>
        <taxon>Dinophyceae</taxon>
        <taxon>Suessiales</taxon>
        <taxon>Symbiodiniaceae</taxon>
        <taxon>Symbiodinium</taxon>
    </lineage>
</organism>
<name>A0A812LE12_9DINO</name>
<comment type="caution">
    <text evidence="1">The sequence shown here is derived from an EMBL/GenBank/DDBJ whole genome shotgun (WGS) entry which is preliminary data.</text>
</comment>
<dbReference type="AlphaFoldDB" id="A0A812LE12"/>